<reference evidence="12" key="1">
    <citation type="journal article" date="2019" name="Int. J. Syst. Evol. Microbiol.">
        <title>The Global Catalogue of Microorganisms (GCM) 10K type strain sequencing project: providing services to taxonomists for standard genome sequencing and annotation.</title>
        <authorList>
            <consortium name="The Broad Institute Genomics Platform"/>
            <consortium name="The Broad Institute Genome Sequencing Center for Infectious Disease"/>
            <person name="Wu L."/>
            <person name="Ma J."/>
        </authorList>
    </citation>
    <scope>NUCLEOTIDE SEQUENCE [LARGE SCALE GENOMIC DNA]</scope>
    <source>
        <strain evidence="12">TBRC 5832</strain>
    </source>
</reference>
<dbReference type="Pfam" id="PF20628">
    <property type="entry name" value="Dyp_perox_C"/>
    <property type="match status" value="1"/>
</dbReference>
<dbReference type="InterPro" id="IPR006314">
    <property type="entry name" value="Dyp_peroxidase"/>
</dbReference>
<dbReference type="InterPro" id="IPR048328">
    <property type="entry name" value="Dyp_perox_C"/>
</dbReference>
<evidence type="ECO:0000256" key="3">
    <source>
        <dbReference type="ARBA" id="ARBA00022617"/>
    </source>
</evidence>
<dbReference type="NCBIfam" id="TIGR01413">
    <property type="entry name" value="Dyp_perox_fam"/>
    <property type="match status" value="1"/>
</dbReference>
<dbReference type="Proteomes" id="UP001595867">
    <property type="component" value="Unassembled WGS sequence"/>
</dbReference>
<keyword evidence="12" id="KW-1185">Reference proteome</keyword>
<comment type="similarity">
    <text evidence="8">Belongs to the DyP-type peroxidase family.</text>
</comment>
<evidence type="ECO:0000256" key="4">
    <source>
        <dbReference type="ARBA" id="ARBA00022723"/>
    </source>
</evidence>
<feature type="region of interest" description="Disordered" evidence="9">
    <location>
        <begin position="241"/>
        <end position="261"/>
    </location>
</feature>
<feature type="compositionally biased region" description="Polar residues" evidence="9">
    <location>
        <begin position="241"/>
        <end position="251"/>
    </location>
</feature>
<evidence type="ECO:0000259" key="10">
    <source>
        <dbReference type="Pfam" id="PF20628"/>
    </source>
</evidence>
<dbReference type="PROSITE" id="PS51404">
    <property type="entry name" value="DYP_PEROXIDASE"/>
    <property type="match status" value="1"/>
</dbReference>
<dbReference type="PANTHER" id="PTHR30521:SF4">
    <property type="entry name" value="DEFERROCHELATASE"/>
    <property type="match status" value="1"/>
</dbReference>
<evidence type="ECO:0000256" key="5">
    <source>
        <dbReference type="ARBA" id="ARBA00022729"/>
    </source>
</evidence>
<evidence type="ECO:0000313" key="12">
    <source>
        <dbReference type="Proteomes" id="UP001595867"/>
    </source>
</evidence>
<sequence>MTATVPAARHAVDATNEPLLELDEIQAHIVPGFPDTHQRFVGLRLPDGDGQAAAARAMLATLTPMVTPARAGLRHRSRRRALGPGHDGVSVAVALSSRCLRVLGQPGLAMIDEAFGAGMGKRSGLLDPAKEGWEVGAPGAELDILIILAGDDESRLAEAEAPLLAPGHGLTVSHRQTAYRLPGDIEHFGFRDGISQPSLRGRVDAATPLAARQPMPAMRDGRAYARPGDVLVWPGQFLFGQPTQSDSSTTRPGAPRTDPALARNGSLLVYRKLAQDVAAFRGDTAAMAAALPVDAGTLRAWLVGRRPDGSPLVRDETDPSPAEINHFGYDNDAPPIGEVRGARADADGGRCPLAAHIRKVNPRDQETDQGSQENTLTMMILRRGITYGPLYDEDPAADRGLLFLCYQTDIDRQFETLARRWANKSDERPSPGVPNGLDMIIGRTRGPREAPLPGGHVSTMIDYVIPKGGAYLFTPSIPALRALSGVPDGR</sequence>
<dbReference type="PANTHER" id="PTHR30521">
    <property type="entry name" value="DEFERROCHELATASE/PEROXIDASE"/>
    <property type="match status" value="1"/>
</dbReference>
<evidence type="ECO:0000256" key="1">
    <source>
        <dbReference type="ARBA" id="ARBA00001970"/>
    </source>
</evidence>
<evidence type="ECO:0000256" key="8">
    <source>
        <dbReference type="ARBA" id="ARBA00025737"/>
    </source>
</evidence>
<keyword evidence="7" id="KW-0408">Iron</keyword>
<dbReference type="GO" id="GO:0004601">
    <property type="term" value="F:peroxidase activity"/>
    <property type="evidence" value="ECO:0007669"/>
    <property type="project" value="UniProtKB-KW"/>
</dbReference>
<evidence type="ECO:0000256" key="7">
    <source>
        <dbReference type="ARBA" id="ARBA00023004"/>
    </source>
</evidence>
<keyword evidence="2 11" id="KW-0575">Peroxidase</keyword>
<gene>
    <name evidence="11" type="ORF">ACFO0C_36240</name>
</gene>
<dbReference type="EMBL" id="JBHSBL010000024">
    <property type="protein sequence ID" value="MFC4070411.1"/>
    <property type="molecule type" value="Genomic_DNA"/>
</dbReference>
<feature type="domain" description="Dyp-type peroxidase C-terminal" evidence="10">
    <location>
        <begin position="342"/>
        <end position="426"/>
    </location>
</feature>
<evidence type="ECO:0000256" key="9">
    <source>
        <dbReference type="SAM" id="MobiDB-lite"/>
    </source>
</evidence>
<organism evidence="11 12">
    <name type="scientific">Actinoplanes subglobosus</name>
    <dbReference type="NCBI Taxonomy" id="1547892"/>
    <lineage>
        <taxon>Bacteria</taxon>
        <taxon>Bacillati</taxon>
        <taxon>Actinomycetota</taxon>
        <taxon>Actinomycetes</taxon>
        <taxon>Micromonosporales</taxon>
        <taxon>Micromonosporaceae</taxon>
        <taxon>Actinoplanes</taxon>
    </lineage>
</organism>
<evidence type="ECO:0000256" key="6">
    <source>
        <dbReference type="ARBA" id="ARBA00023002"/>
    </source>
</evidence>
<evidence type="ECO:0000313" key="11">
    <source>
        <dbReference type="EMBL" id="MFC4070411.1"/>
    </source>
</evidence>
<comment type="cofactor">
    <cofactor evidence="1">
        <name>heme b</name>
        <dbReference type="ChEBI" id="CHEBI:60344"/>
    </cofactor>
</comment>
<keyword evidence="5" id="KW-0732">Signal</keyword>
<keyword evidence="6" id="KW-0560">Oxidoreductase</keyword>
<dbReference type="SUPFAM" id="SSF54909">
    <property type="entry name" value="Dimeric alpha+beta barrel"/>
    <property type="match status" value="1"/>
</dbReference>
<name>A0ABV8J349_9ACTN</name>
<accession>A0ABV8J349</accession>
<comment type="caution">
    <text evidence="11">The sequence shown here is derived from an EMBL/GenBank/DDBJ whole genome shotgun (WGS) entry which is preliminary data.</text>
</comment>
<dbReference type="InterPro" id="IPR011008">
    <property type="entry name" value="Dimeric_a/b-barrel"/>
</dbReference>
<dbReference type="RefSeq" id="WP_378071290.1">
    <property type="nucleotide sequence ID" value="NZ_JBHSBL010000024.1"/>
</dbReference>
<proteinExistence type="inferred from homology"/>
<keyword evidence="4" id="KW-0479">Metal-binding</keyword>
<keyword evidence="3" id="KW-0349">Heme</keyword>
<protein>
    <submittedName>
        <fullName evidence="11">Dyp-type peroxidase</fullName>
    </submittedName>
</protein>
<evidence type="ECO:0000256" key="2">
    <source>
        <dbReference type="ARBA" id="ARBA00022559"/>
    </source>
</evidence>